<dbReference type="AlphaFoldDB" id="A0A847S9Z4"/>
<evidence type="ECO:0000313" key="3">
    <source>
        <dbReference type="Proteomes" id="UP000587991"/>
    </source>
</evidence>
<protein>
    <submittedName>
        <fullName evidence="2">YbhB/YbcL family Raf kinase inhibitor-like protein</fullName>
    </submittedName>
</protein>
<proteinExistence type="predicted"/>
<dbReference type="Pfam" id="PF01161">
    <property type="entry name" value="PBP"/>
    <property type="match status" value="1"/>
</dbReference>
<dbReference type="EMBL" id="JABAIM010000001">
    <property type="protein sequence ID" value="NLR73898.1"/>
    <property type="molecule type" value="Genomic_DNA"/>
</dbReference>
<reference evidence="2 3" key="1">
    <citation type="submission" date="2020-04" db="EMBL/GenBank/DDBJ databases">
        <title>Draft genome of Leeia sp. IMCC25680.</title>
        <authorList>
            <person name="Song J."/>
            <person name="Cho J.-C."/>
        </authorList>
    </citation>
    <scope>NUCLEOTIDE SEQUENCE [LARGE SCALE GENOMIC DNA]</scope>
    <source>
        <strain evidence="2 3">IMCC25680</strain>
    </source>
</reference>
<dbReference type="CDD" id="cd00865">
    <property type="entry name" value="PEBP_bact_arch"/>
    <property type="match status" value="1"/>
</dbReference>
<dbReference type="PANTHER" id="PTHR30289:SF1">
    <property type="entry name" value="PEBP (PHOSPHATIDYLETHANOLAMINE-BINDING PROTEIN) FAMILY PROTEIN"/>
    <property type="match status" value="1"/>
</dbReference>
<feature type="chain" id="PRO_5032937068" evidence="1">
    <location>
        <begin position="19"/>
        <end position="178"/>
    </location>
</feature>
<dbReference type="SUPFAM" id="SSF49777">
    <property type="entry name" value="PEBP-like"/>
    <property type="match status" value="1"/>
</dbReference>
<evidence type="ECO:0000256" key="1">
    <source>
        <dbReference type="SAM" id="SignalP"/>
    </source>
</evidence>
<feature type="signal peptide" evidence="1">
    <location>
        <begin position="1"/>
        <end position="18"/>
    </location>
</feature>
<name>A0A847S9Z4_9NEIS</name>
<keyword evidence="3" id="KW-1185">Reference proteome</keyword>
<gene>
    <name evidence="2" type="ORF">HF682_01830</name>
</gene>
<organism evidence="2 3">
    <name type="scientific">Leeia aquatica</name>
    <dbReference type="NCBI Taxonomy" id="2725557"/>
    <lineage>
        <taxon>Bacteria</taxon>
        <taxon>Pseudomonadati</taxon>
        <taxon>Pseudomonadota</taxon>
        <taxon>Betaproteobacteria</taxon>
        <taxon>Neisseriales</taxon>
        <taxon>Leeiaceae</taxon>
        <taxon>Leeia</taxon>
    </lineage>
</organism>
<dbReference type="InterPro" id="IPR008914">
    <property type="entry name" value="PEBP"/>
</dbReference>
<comment type="caution">
    <text evidence="2">The sequence shown here is derived from an EMBL/GenBank/DDBJ whole genome shotgun (WGS) entry which is preliminary data.</text>
</comment>
<sequence length="178" mass="18558">MKLLFATLTMSFSLSAHAADFTLSSTQIAPGAAIPAAQYANAFGCTGNSVMPDLQWRNAPAGTKSFAVTFYDQDAPTGSGFWHWVAYDIPATTQSLPGGVNAGPLPAGTIEGNTDVGQPGFFGPCPPAGRLHHYTYTVHALKVDKLPVGKGATAALVGFFLWQHSLGKASFTVTAGPR</sequence>
<dbReference type="Gene3D" id="3.90.280.10">
    <property type="entry name" value="PEBP-like"/>
    <property type="match status" value="1"/>
</dbReference>
<dbReference type="InterPro" id="IPR005247">
    <property type="entry name" value="YbhB_YbcL/LppC-like"/>
</dbReference>
<accession>A0A847S9Z4</accession>
<evidence type="ECO:0000313" key="2">
    <source>
        <dbReference type="EMBL" id="NLR73898.1"/>
    </source>
</evidence>
<dbReference type="RefSeq" id="WP_168875549.1">
    <property type="nucleotide sequence ID" value="NZ_JABAIM010000001.1"/>
</dbReference>
<dbReference type="InterPro" id="IPR036610">
    <property type="entry name" value="PEBP-like_sf"/>
</dbReference>
<dbReference type="NCBIfam" id="TIGR00481">
    <property type="entry name" value="YbhB/YbcL family Raf kinase inhibitor-like protein"/>
    <property type="match status" value="1"/>
</dbReference>
<dbReference type="Proteomes" id="UP000587991">
    <property type="component" value="Unassembled WGS sequence"/>
</dbReference>
<dbReference type="PANTHER" id="PTHR30289">
    <property type="entry name" value="UNCHARACTERIZED PROTEIN YBCL-RELATED"/>
    <property type="match status" value="1"/>
</dbReference>
<keyword evidence="1" id="KW-0732">Signal</keyword>